<organism evidence="1 2">
    <name type="scientific">Prunus mume</name>
    <name type="common">Japanese apricot</name>
    <name type="synonym">Armeniaca mume</name>
    <dbReference type="NCBI Taxonomy" id="102107"/>
    <lineage>
        <taxon>Eukaryota</taxon>
        <taxon>Viridiplantae</taxon>
        <taxon>Streptophyta</taxon>
        <taxon>Embryophyta</taxon>
        <taxon>Tracheophyta</taxon>
        <taxon>Spermatophyta</taxon>
        <taxon>Magnoliopsida</taxon>
        <taxon>eudicotyledons</taxon>
        <taxon>Gunneridae</taxon>
        <taxon>Pentapetalae</taxon>
        <taxon>rosids</taxon>
        <taxon>fabids</taxon>
        <taxon>Rosales</taxon>
        <taxon>Rosaceae</taxon>
        <taxon>Amygdaloideae</taxon>
        <taxon>Amygdaleae</taxon>
        <taxon>Prunus</taxon>
    </lineage>
</organism>
<keyword evidence="1" id="KW-1185">Reference proteome</keyword>
<evidence type="ECO:0000313" key="1">
    <source>
        <dbReference type="Proteomes" id="UP000694861"/>
    </source>
</evidence>
<reference evidence="1" key="1">
    <citation type="journal article" date="2012" name="Nat. Commun.">
        <title>The genome of Prunus mume.</title>
        <authorList>
            <person name="Zhang Q."/>
            <person name="Chen W."/>
            <person name="Sun L."/>
            <person name="Zhao F."/>
            <person name="Huang B."/>
            <person name="Yang W."/>
            <person name="Tao Y."/>
            <person name="Wang J."/>
            <person name="Yuan Z."/>
            <person name="Fan G."/>
            <person name="Xing Z."/>
            <person name="Han C."/>
            <person name="Pan H."/>
            <person name="Zhong X."/>
            <person name="Shi W."/>
            <person name="Liang X."/>
            <person name="Du D."/>
            <person name="Sun F."/>
            <person name="Xu Z."/>
            <person name="Hao R."/>
            <person name="Lv T."/>
            <person name="Lv Y."/>
            <person name="Zheng Z."/>
            <person name="Sun M."/>
            <person name="Luo L."/>
            <person name="Cai M."/>
            <person name="Gao Y."/>
            <person name="Wang J."/>
            <person name="Yin Y."/>
            <person name="Xu X."/>
            <person name="Cheng T."/>
            <person name="Wang J."/>
        </authorList>
    </citation>
    <scope>NUCLEOTIDE SEQUENCE [LARGE SCALE GENOMIC DNA]</scope>
</reference>
<gene>
    <name evidence="2" type="primary">LOC103331032</name>
</gene>
<dbReference type="RefSeq" id="XP_008231865.2">
    <property type="nucleotide sequence ID" value="XM_008233643.2"/>
</dbReference>
<dbReference type="Proteomes" id="UP000694861">
    <property type="component" value="Linkage group LG5"/>
</dbReference>
<accession>A0ABM0NYV0</accession>
<proteinExistence type="predicted"/>
<sequence>MESLKVLVTDGVPIGELRPGRSSYILSSLPCSLVDLSLRGNDQPFGLVQLGNHGTILMHRQTWISRADDWNPVQGLYERGIFSTFFAGNEVPGQFSHKSTKSPISFTVPLLDNHRIQGLKVFVVYTKLYTNDSADPLPGPIMTRVRNKSKGLKWIYCPIFYGIPGEGEDMIWLSLWKLEEQVHLEGGDEVVVSVIMQPWLQVKEFGIQLQENHNMMTYYPCVKSVDLYQYQPGVYLLSTRTVPIQDPIWFNKILGDSDDEDTTDKEEEKHYDHTIAATNSNNTGSLRGWKVIITAIVKLLQAHNLYK</sequence>
<protein>
    <submittedName>
        <fullName evidence="2">Uncharacterized protein LOC103331032</fullName>
    </submittedName>
</protein>
<reference evidence="2" key="2">
    <citation type="submission" date="2025-08" db="UniProtKB">
        <authorList>
            <consortium name="RefSeq"/>
        </authorList>
    </citation>
    <scope>IDENTIFICATION</scope>
</reference>
<dbReference type="GeneID" id="103331032"/>
<evidence type="ECO:0000313" key="2">
    <source>
        <dbReference type="RefSeq" id="XP_008231865.2"/>
    </source>
</evidence>
<name>A0ABM0NYV0_PRUMU</name>